<protein>
    <submittedName>
        <fullName evidence="2">Uncharacterized protein</fullName>
    </submittedName>
</protein>
<feature type="compositionally biased region" description="Polar residues" evidence="1">
    <location>
        <begin position="120"/>
        <end position="137"/>
    </location>
</feature>
<feature type="compositionally biased region" description="Polar residues" evidence="1">
    <location>
        <begin position="11"/>
        <end position="25"/>
    </location>
</feature>
<name>A0A8H3ZID6_VENIN</name>
<comment type="caution">
    <text evidence="2">The sequence shown here is derived from an EMBL/GenBank/DDBJ whole genome shotgun (WGS) entry which is preliminary data.</text>
</comment>
<reference evidence="2 3" key="1">
    <citation type="submission" date="2019-07" db="EMBL/GenBank/DDBJ databases">
        <title>Venturia inaequalis Genome Resource.</title>
        <authorList>
            <person name="Lichtner F.J."/>
        </authorList>
    </citation>
    <scope>NUCLEOTIDE SEQUENCE [LARGE SCALE GENOMIC DNA]</scope>
    <source>
        <strain evidence="2 3">DMI_063113</strain>
    </source>
</reference>
<feature type="compositionally biased region" description="Polar residues" evidence="1">
    <location>
        <begin position="179"/>
        <end position="188"/>
    </location>
</feature>
<proteinExistence type="predicted"/>
<organism evidence="2 3">
    <name type="scientific">Venturia inaequalis</name>
    <name type="common">Apple scab fungus</name>
    <dbReference type="NCBI Taxonomy" id="5025"/>
    <lineage>
        <taxon>Eukaryota</taxon>
        <taxon>Fungi</taxon>
        <taxon>Dikarya</taxon>
        <taxon>Ascomycota</taxon>
        <taxon>Pezizomycotina</taxon>
        <taxon>Dothideomycetes</taxon>
        <taxon>Pleosporomycetidae</taxon>
        <taxon>Venturiales</taxon>
        <taxon>Venturiaceae</taxon>
        <taxon>Venturia</taxon>
    </lineage>
</organism>
<dbReference type="EMBL" id="WNWR01000004">
    <property type="protein sequence ID" value="KAE9994602.1"/>
    <property type="molecule type" value="Genomic_DNA"/>
</dbReference>
<accession>A0A8H3ZID6</accession>
<dbReference type="AlphaFoldDB" id="A0A8H3ZID6"/>
<dbReference type="Proteomes" id="UP000490939">
    <property type="component" value="Unassembled WGS sequence"/>
</dbReference>
<keyword evidence="3" id="KW-1185">Reference proteome</keyword>
<feature type="region of interest" description="Disordered" evidence="1">
    <location>
        <begin position="104"/>
        <end position="194"/>
    </location>
</feature>
<gene>
    <name evidence="2" type="ORF">EG327_006745</name>
</gene>
<evidence type="ECO:0000313" key="3">
    <source>
        <dbReference type="Proteomes" id="UP000490939"/>
    </source>
</evidence>
<sequence length="244" mass="26951">MSEPLTVPDEQPQSATDISPQSTSAHEALQKLWTQAPQPLPGPDDHPFFKIFAPNAYGSFLQLDITAVAPETPTTADAEIASKGPAVEMPLVYPFVPAPSISMEPLTPDNDYDKYPIETPTASTSQLSTPPLSFFNSDDQESSPEARPSSDKRPKGSRIMTLRDKVPREDEDDGITPPIQATRTNQRPAQEDLNKTEVEATCILTYVRAIPNSETNEPAVIAKGQIWRSPDKKKGWRRNQWIVD</sequence>
<evidence type="ECO:0000256" key="1">
    <source>
        <dbReference type="SAM" id="MobiDB-lite"/>
    </source>
</evidence>
<feature type="region of interest" description="Disordered" evidence="1">
    <location>
        <begin position="1"/>
        <end position="47"/>
    </location>
</feature>
<evidence type="ECO:0000313" key="2">
    <source>
        <dbReference type="EMBL" id="KAE9994602.1"/>
    </source>
</evidence>